<dbReference type="InterPro" id="IPR040394">
    <property type="entry name" value="FBX25/32"/>
</dbReference>
<comment type="pathway">
    <text evidence="2">Protein modification; protein ubiquitination.</text>
</comment>
<evidence type="ECO:0000259" key="7">
    <source>
        <dbReference type="PROSITE" id="PS50181"/>
    </source>
</evidence>
<evidence type="ECO:0000313" key="8">
    <source>
        <dbReference type="Proteomes" id="UP000694856"/>
    </source>
</evidence>
<reference evidence="9 10" key="1">
    <citation type="submission" date="2025-04" db="UniProtKB">
        <authorList>
            <consortium name="RefSeq"/>
        </authorList>
    </citation>
    <scope>IDENTIFICATION</scope>
    <source>
        <tissue evidence="9 10">Ear skin</tissue>
    </source>
</reference>
<dbReference type="RefSeq" id="XP_032324412.1">
    <property type="nucleotide sequence ID" value="XM_032468521.1"/>
</dbReference>
<dbReference type="GO" id="GO:0019005">
    <property type="term" value="C:SCF ubiquitin ligase complex"/>
    <property type="evidence" value="ECO:0007669"/>
    <property type="project" value="TreeGrafter"/>
</dbReference>
<evidence type="ECO:0000313" key="9">
    <source>
        <dbReference type="RefSeq" id="XP_032324412.1"/>
    </source>
</evidence>
<dbReference type="GO" id="GO:0005634">
    <property type="term" value="C:nucleus"/>
    <property type="evidence" value="ECO:0007669"/>
    <property type="project" value="UniProtKB-SubCell"/>
</dbReference>
<evidence type="ECO:0000313" key="10">
    <source>
        <dbReference type="RefSeq" id="XP_032324413.1"/>
    </source>
</evidence>
<dbReference type="CTD" id="26260"/>
<dbReference type="SUPFAM" id="SSF81383">
    <property type="entry name" value="F-box domain"/>
    <property type="match status" value="1"/>
</dbReference>
<dbReference type="InterPro" id="IPR001810">
    <property type="entry name" value="F-box_dom"/>
</dbReference>
<keyword evidence="3" id="KW-0833">Ubl conjugation pathway</keyword>
<dbReference type="KEGG" id="cfr:102521761"/>
<dbReference type="AlphaFoldDB" id="A0A8B8S489"/>
<evidence type="ECO:0000313" key="11">
    <source>
        <dbReference type="RefSeq" id="XP_032324414.1"/>
    </source>
</evidence>
<keyword evidence="8" id="KW-1185">Reference proteome</keyword>
<evidence type="ECO:0000256" key="5">
    <source>
        <dbReference type="ARBA" id="ARBA00037710"/>
    </source>
</evidence>
<dbReference type="GO" id="GO:0016567">
    <property type="term" value="P:protein ubiquitination"/>
    <property type="evidence" value="ECO:0007669"/>
    <property type="project" value="UniProtKB-UniPathway"/>
</dbReference>
<dbReference type="RefSeq" id="XP_032324413.1">
    <property type="nucleotide sequence ID" value="XM_032468522.1"/>
</dbReference>
<keyword evidence="4" id="KW-0539">Nucleus</keyword>
<evidence type="ECO:0000256" key="6">
    <source>
        <dbReference type="ARBA" id="ARBA00040054"/>
    </source>
</evidence>
<evidence type="ECO:0000256" key="1">
    <source>
        <dbReference type="ARBA" id="ARBA00004123"/>
    </source>
</evidence>
<dbReference type="Proteomes" id="UP000694856">
    <property type="component" value="Chromosome 26"/>
</dbReference>
<feature type="domain" description="F-box" evidence="7">
    <location>
        <begin position="225"/>
        <end position="272"/>
    </location>
</feature>
<dbReference type="RefSeq" id="XP_032324414.1">
    <property type="nucleotide sequence ID" value="XM_032468523.1"/>
</dbReference>
<dbReference type="PROSITE" id="PS50181">
    <property type="entry name" value="FBOX"/>
    <property type="match status" value="1"/>
</dbReference>
<organism evidence="8 9">
    <name type="scientific">Camelus ferus</name>
    <name type="common">Wild bactrian camel</name>
    <name type="synonym">Camelus bactrianus ferus</name>
    <dbReference type="NCBI Taxonomy" id="419612"/>
    <lineage>
        <taxon>Eukaryota</taxon>
        <taxon>Metazoa</taxon>
        <taxon>Chordata</taxon>
        <taxon>Craniata</taxon>
        <taxon>Vertebrata</taxon>
        <taxon>Euteleostomi</taxon>
        <taxon>Mammalia</taxon>
        <taxon>Eutheria</taxon>
        <taxon>Laurasiatheria</taxon>
        <taxon>Artiodactyla</taxon>
        <taxon>Tylopoda</taxon>
        <taxon>Camelidae</taxon>
        <taxon>Camelus</taxon>
    </lineage>
</organism>
<dbReference type="PANTHER" id="PTHR13123:SF8">
    <property type="entry name" value="F-BOX ONLY PROTEIN 25"/>
    <property type="match status" value="1"/>
</dbReference>
<name>A0A8B8S489_CAMFR</name>
<proteinExistence type="predicted"/>
<comment type="function">
    <text evidence="5">Substrate-recognition component of the SCF (SKP1-CUL1-F-box protein)-type E3 ubiquitin ligase complex. May play a role in accumulation of expanded polyglutamine (polyQ) protein huntingtin (HTT).</text>
</comment>
<dbReference type="UniPathway" id="UPA00143"/>
<dbReference type="InterPro" id="IPR036047">
    <property type="entry name" value="F-box-like_dom_sf"/>
</dbReference>
<gene>
    <name evidence="9 10 11" type="primary">FBXO25</name>
</gene>
<sequence>MPFLGQDWRSPGWSWIKTEDGWKRCEPWSQELERENNQCNISHSIILNSEDEEIFNNEEHEYASKKRKKDHFRNDTNTQCFYREKWIYVHKESTRERHGYCTLGEAFNRLDFSSAIQDTRRFNYVVRLLQLIAKSQLTSLSGVAQKNYFHILDKIVQKVLSDHQNPRLIKDLLQDLSSTLCILIRGVGKSVLVGNINIWICRLETVLSWQQQLQNLQMTKHVSGGLTLSDLPVHMLNNILYRLSDGWDIVTLGQVTPTLAVLSEDRRLWKKLCQYHFAEKQFCRHLILSEKGHIEWKLMYFALQKYYPTKEQYGDTLHFCRHCSILFWKSWERSPAVPRATDALGASAAHGQAPVFSVSVDLTPVDACVPGTIRHLLPARGSVGQDRLPSQAARCSAVDQAKLIPHLWMHLSCFHLLAAVNVVYKSLFYKMIFFPLGSYLEVDLLDRVVIVCLIFSGTATFSQWRHHFTFLPAVCKGSISLHPHEHGLCGGFWFGGHPDGDVTSHCGCELCLPGEE</sequence>
<comment type="subcellular location">
    <subcellularLocation>
        <location evidence="1">Nucleus</location>
    </subcellularLocation>
</comment>
<dbReference type="PANTHER" id="PTHR13123">
    <property type="entry name" value="LD30288P"/>
    <property type="match status" value="1"/>
</dbReference>
<dbReference type="GeneID" id="102521761"/>
<dbReference type="GO" id="GO:0005737">
    <property type="term" value="C:cytoplasm"/>
    <property type="evidence" value="ECO:0007669"/>
    <property type="project" value="TreeGrafter"/>
</dbReference>
<protein>
    <recommendedName>
        <fullName evidence="6">F-box only protein 25</fullName>
    </recommendedName>
</protein>
<evidence type="ECO:0000256" key="4">
    <source>
        <dbReference type="ARBA" id="ARBA00023242"/>
    </source>
</evidence>
<evidence type="ECO:0000256" key="2">
    <source>
        <dbReference type="ARBA" id="ARBA00004906"/>
    </source>
</evidence>
<evidence type="ECO:0000256" key="3">
    <source>
        <dbReference type="ARBA" id="ARBA00022786"/>
    </source>
</evidence>
<accession>A0A8B8S489</accession>